<dbReference type="KEGG" id="bcv:Bcav_0545"/>
<feature type="transmembrane region" description="Helical" evidence="1">
    <location>
        <begin position="149"/>
        <end position="167"/>
    </location>
</feature>
<keyword evidence="1" id="KW-0472">Membrane</keyword>
<dbReference type="eggNOG" id="COG3694">
    <property type="taxonomic scope" value="Bacteria"/>
</dbReference>
<dbReference type="STRING" id="471853.Bcav_0545"/>
<name>C5BXR4_BEUC1</name>
<dbReference type="PANTHER" id="PTHR36833">
    <property type="entry name" value="SLR0610 PROTEIN-RELATED"/>
    <property type="match status" value="1"/>
</dbReference>
<feature type="transmembrane region" description="Helical" evidence="1">
    <location>
        <begin position="235"/>
        <end position="257"/>
    </location>
</feature>
<feature type="transmembrane region" description="Helical" evidence="1">
    <location>
        <begin position="203"/>
        <end position="223"/>
    </location>
</feature>
<dbReference type="Proteomes" id="UP000007962">
    <property type="component" value="Chromosome"/>
</dbReference>
<evidence type="ECO:0000313" key="2">
    <source>
        <dbReference type="EMBL" id="ACQ78808.1"/>
    </source>
</evidence>
<feature type="transmembrane region" description="Helical" evidence="1">
    <location>
        <begin position="123"/>
        <end position="142"/>
    </location>
</feature>
<organism evidence="2 3">
    <name type="scientific">Beutenbergia cavernae (strain ATCC BAA-8 / DSM 12333 / CCUG 43141 / JCM 11478 / NBRC 16432 / NCIMB 13614 / HKI 0122)</name>
    <dbReference type="NCBI Taxonomy" id="471853"/>
    <lineage>
        <taxon>Bacteria</taxon>
        <taxon>Bacillati</taxon>
        <taxon>Actinomycetota</taxon>
        <taxon>Actinomycetes</taxon>
        <taxon>Micrococcales</taxon>
        <taxon>Beutenbergiaceae</taxon>
        <taxon>Beutenbergia</taxon>
    </lineage>
</organism>
<evidence type="ECO:0000256" key="1">
    <source>
        <dbReference type="SAM" id="Phobius"/>
    </source>
</evidence>
<evidence type="ECO:0008006" key="4">
    <source>
        <dbReference type="Google" id="ProtNLM"/>
    </source>
</evidence>
<dbReference type="AlphaFoldDB" id="C5BXR4"/>
<keyword evidence="1" id="KW-1133">Transmembrane helix</keyword>
<proteinExistence type="predicted"/>
<dbReference type="Pfam" id="PF06182">
    <property type="entry name" value="ABC2_membrane_6"/>
    <property type="match status" value="1"/>
</dbReference>
<accession>C5BXR4</accession>
<dbReference type="EMBL" id="CP001618">
    <property type="protein sequence ID" value="ACQ78808.1"/>
    <property type="molecule type" value="Genomic_DNA"/>
</dbReference>
<gene>
    <name evidence="2" type="ordered locus">Bcav_0545</name>
</gene>
<evidence type="ECO:0000313" key="3">
    <source>
        <dbReference type="Proteomes" id="UP000007962"/>
    </source>
</evidence>
<dbReference type="InterPro" id="IPR010390">
    <property type="entry name" value="ABC-2_transporter-like"/>
</dbReference>
<dbReference type="PANTHER" id="PTHR36833:SF1">
    <property type="entry name" value="INTEGRAL MEMBRANE TRANSPORT PROTEIN"/>
    <property type="match status" value="1"/>
</dbReference>
<feature type="transmembrane region" description="Helical" evidence="1">
    <location>
        <begin position="30"/>
        <end position="51"/>
    </location>
</feature>
<reference evidence="2 3" key="1">
    <citation type="journal article" date="2009" name="Stand. Genomic Sci.">
        <title>Complete genome sequence of Beutenbergia cavernae type strain (HKI 0122).</title>
        <authorList>
            <person name="Land M."/>
            <person name="Pukall R."/>
            <person name="Abt B."/>
            <person name="Goker M."/>
            <person name="Rohde M."/>
            <person name="Glavina Del Rio T."/>
            <person name="Tice H."/>
            <person name="Copeland A."/>
            <person name="Cheng J.F."/>
            <person name="Lucas S."/>
            <person name="Chen F."/>
            <person name="Nolan M."/>
            <person name="Bruce D."/>
            <person name="Goodwin L."/>
            <person name="Pitluck S."/>
            <person name="Ivanova N."/>
            <person name="Mavromatis K."/>
            <person name="Ovchinnikova G."/>
            <person name="Pati A."/>
            <person name="Chen A."/>
            <person name="Palaniappan K."/>
            <person name="Hauser L."/>
            <person name="Chang Y.J."/>
            <person name="Jefferies C.C."/>
            <person name="Saunders E."/>
            <person name="Brettin T."/>
            <person name="Detter J.C."/>
            <person name="Han C."/>
            <person name="Chain P."/>
            <person name="Bristow J."/>
            <person name="Eisen J.A."/>
            <person name="Markowitz V."/>
            <person name="Hugenholtz P."/>
            <person name="Kyrpides N.C."/>
            <person name="Klenk H.P."/>
            <person name="Lapidus A."/>
        </authorList>
    </citation>
    <scope>NUCLEOTIDE SEQUENCE [LARGE SCALE GENOMIC DNA]</scope>
    <source>
        <strain evidence="3">ATCC BAA-8 / DSM 12333 / NBRC 16432</strain>
    </source>
</reference>
<feature type="transmembrane region" description="Helical" evidence="1">
    <location>
        <begin position="63"/>
        <end position="84"/>
    </location>
</feature>
<dbReference type="RefSeq" id="WP_012725588.1">
    <property type="nucleotide sequence ID" value="NC_012669.1"/>
</dbReference>
<keyword evidence="1" id="KW-0812">Transmembrane</keyword>
<dbReference type="HOGENOM" id="CLU_071040_0_0_11"/>
<protein>
    <recommendedName>
        <fullName evidence="4">ABC transporter permease protein</fullName>
    </recommendedName>
</protein>
<keyword evidence="3" id="KW-1185">Reference proteome</keyword>
<sequence>MRTLRRHARFTAAAFVQALGRDAQFRAQAWTTIVVGLIEVAVGLVPALLVFQHTDEVNGWDVGLVIAVTGMAQVAMALLGAFVVPNQAKMTDYVRRGELDGVLIRPVSTQWYAAVRWMQPSELWSGLAGLLLVAVGLAEAGARPSAADVALAALWFAVGLVAVALVWTNLGYLAFWLESVDSVTDLMATLLSAGRYPVAFFPAAVRTILLVVIPIGLATTLPVTALDGGSDPRFAVAGVGCVLAGALLTRWHFVVALRRYASASS</sequence>